<keyword evidence="1" id="KW-0805">Transcription regulation</keyword>
<dbReference type="GO" id="GO:0045892">
    <property type="term" value="P:negative regulation of DNA-templated transcription"/>
    <property type="evidence" value="ECO:0007669"/>
    <property type="project" value="TreeGrafter"/>
</dbReference>
<proteinExistence type="predicted"/>
<dbReference type="GO" id="GO:0003677">
    <property type="term" value="F:DNA binding"/>
    <property type="evidence" value="ECO:0007669"/>
    <property type="project" value="UniProtKB-KW"/>
</dbReference>
<accession>A0A8J2XL04</accession>
<dbReference type="InterPro" id="IPR050707">
    <property type="entry name" value="HTH_MetabolicPath_Reg"/>
</dbReference>
<dbReference type="RefSeq" id="WP_188550443.1">
    <property type="nucleotide sequence ID" value="NZ_BMFY01000006.1"/>
</dbReference>
<keyword evidence="7" id="KW-1185">Reference proteome</keyword>
<feature type="domain" description="IclR-ED" evidence="5">
    <location>
        <begin position="67"/>
        <end position="235"/>
    </location>
</feature>
<evidence type="ECO:0000256" key="1">
    <source>
        <dbReference type="ARBA" id="ARBA00023015"/>
    </source>
</evidence>
<dbReference type="InterPro" id="IPR036388">
    <property type="entry name" value="WH-like_DNA-bd_sf"/>
</dbReference>
<dbReference type="AlphaFoldDB" id="A0A8J2XL04"/>
<evidence type="ECO:0000259" key="5">
    <source>
        <dbReference type="PROSITE" id="PS51078"/>
    </source>
</evidence>
<dbReference type="Gene3D" id="3.30.450.40">
    <property type="match status" value="1"/>
</dbReference>
<dbReference type="SMART" id="SM00346">
    <property type="entry name" value="HTH_ICLR"/>
    <property type="match status" value="1"/>
</dbReference>
<sequence length="242" mass="26188">MAPLQTVTKTIAVLEALLKVDQDRVGVTEIAEELGWSRAATHQYLSSLAAAGWLQQDASRKYVLTSQAAIFGRFAVRHAGVPPELPPVMRELVQELSEPISFAVVSGAEAVIVERQEPQRPFAIHRDAERHLSLHTSASGLVLLAFDAHLEYRGSEDELGASLEAVRAQGHCHRHSKWMGDVVDAVAVPIMARGNCLGALSVIAPEKRMDVPRAIEALTAARARVEEAITTRVGTVRAGRLG</sequence>
<dbReference type="InterPro" id="IPR029016">
    <property type="entry name" value="GAF-like_dom_sf"/>
</dbReference>
<reference evidence="6" key="1">
    <citation type="journal article" date="2014" name="Int. J. Syst. Evol. Microbiol.">
        <title>Complete genome sequence of Corynebacterium casei LMG S-19264T (=DSM 44701T), isolated from a smear-ripened cheese.</title>
        <authorList>
            <consortium name="US DOE Joint Genome Institute (JGI-PGF)"/>
            <person name="Walter F."/>
            <person name="Albersmeier A."/>
            <person name="Kalinowski J."/>
            <person name="Ruckert C."/>
        </authorList>
    </citation>
    <scope>NUCLEOTIDE SEQUENCE</scope>
    <source>
        <strain evidence="6">CGMCC 1.12785</strain>
    </source>
</reference>
<evidence type="ECO:0000256" key="2">
    <source>
        <dbReference type="ARBA" id="ARBA00023125"/>
    </source>
</evidence>
<reference evidence="6" key="2">
    <citation type="submission" date="2020-09" db="EMBL/GenBank/DDBJ databases">
        <authorList>
            <person name="Sun Q."/>
            <person name="Zhou Y."/>
        </authorList>
    </citation>
    <scope>NUCLEOTIDE SEQUENCE</scope>
    <source>
        <strain evidence="6">CGMCC 1.12785</strain>
    </source>
</reference>
<dbReference type="PROSITE" id="PS51078">
    <property type="entry name" value="ICLR_ED"/>
    <property type="match status" value="1"/>
</dbReference>
<organism evidence="6 7">
    <name type="scientific">Sediminivirga luteola</name>
    <dbReference type="NCBI Taxonomy" id="1774748"/>
    <lineage>
        <taxon>Bacteria</taxon>
        <taxon>Bacillati</taxon>
        <taxon>Actinomycetota</taxon>
        <taxon>Actinomycetes</taxon>
        <taxon>Micrococcales</taxon>
        <taxon>Brevibacteriaceae</taxon>
        <taxon>Sediminivirga</taxon>
    </lineage>
</organism>
<evidence type="ECO:0000313" key="7">
    <source>
        <dbReference type="Proteomes" id="UP000616114"/>
    </source>
</evidence>
<dbReference type="Proteomes" id="UP000616114">
    <property type="component" value="Unassembled WGS sequence"/>
</dbReference>
<dbReference type="PROSITE" id="PS51077">
    <property type="entry name" value="HTH_ICLR"/>
    <property type="match status" value="1"/>
</dbReference>
<dbReference type="SUPFAM" id="SSF46785">
    <property type="entry name" value="Winged helix' DNA-binding domain"/>
    <property type="match status" value="1"/>
</dbReference>
<dbReference type="PANTHER" id="PTHR30136:SF8">
    <property type="entry name" value="TRANSCRIPTIONAL REGULATORY PROTEIN"/>
    <property type="match status" value="1"/>
</dbReference>
<dbReference type="EMBL" id="BMFY01000006">
    <property type="protein sequence ID" value="GGA14172.1"/>
    <property type="molecule type" value="Genomic_DNA"/>
</dbReference>
<dbReference type="GO" id="GO:0003700">
    <property type="term" value="F:DNA-binding transcription factor activity"/>
    <property type="evidence" value="ECO:0007669"/>
    <property type="project" value="TreeGrafter"/>
</dbReference>
<dbReference type="SUPFAM" id="SSF55781">
    <property type="entry name" value="GAF domain-like"/>
    <property type="match status" value="1"/>
</dbReference>
<dbReference type="InterPro" id="IPR036390">
    <property type="entry name" value="WH_DNA-bd_sf"/>
</dbReference>
<dbReference type="InterPro" id="IPR005471">
    <property type="entry name" value="Tscrpt_reg_IclR_N"/>
</dbReference>
<feature type="domain" description="HTH iclR-type" evidence="4">
    <location>
        <begin position="4"/>
        <end position="66"/>
    </location>
</feature>
<dbReference type="Pfam" id="PF09339">
    <property type="entry name" value="HTH_IclR"/>
    <property type="match status" value="1"/>
</dbReference>
<comment type="caution">
    <text evidence="6">The sequence shown here is derived from an EMBL/GenBank/DDBJ whole genome shotgun (WGS) entry which is preliminary data.</text>
</comment>
<dbReference type="Gene3D" id="1.10.10.10">
    <property type="entry name" value="Winged helix-like DNA-binding domain superfamily/Winged helix DNA-binding domain"/>
    <property type="match status" value="1"/>
</dbReference>
<dbReference type="PANTHER" id="PTHR30136">
    <property type="entry name" value="HELIX-TURN-HELIX TRANSCRIPTIONAL REGULATOR, ICLR FAMILY"/>
    <property type="match status" value="1"/>
</dbReference>
<dbReference type="InterPro" id="IPR014757">
    <property type="entry name" value="Tscrpt_reg_IclR_C"/>
</dbReference>
<name>A0A8J2XL04_9MICO</name>
<protein>
    <submittedName>
        <fullName evidence="6">IclR family transcriptional regulator</fullName>
    </submittedName>
</protein>
<gene>
    <name evidence="6" type="ORF">GCM10011333_16350</name>
</gene>
<keyword evidence="3" id="KW-0804">Transcription</keyword>
<keyword evidence="2" id="KW-0238">DNA-binding</keyword>
<evidence type="ECO:0000256" key="3">
    <source>
        <dbReference type="ARBA" id="ARBA00023163"/>
    </source>
</evidence>
<evidence type="ECO:0000313" key="6">
    <source>
        <dbReference type="EMBL" id="GGA14172.1"/>
    </source>
</evidence>
<evidence type="ECO:0000259" key="4">
    <source>
        <dbReference type="PROSITE" id="PS51077"/>
    </source>
</evidence>
<dbReference type="Pfam" id="PF01614">
    <property type="entry name" value="IclR_C"/>
    <property type="match status" value="1"/>
</dbReference>